<feature type="transmembrane region" description="Helical" evidence="7">
    <location>
        <begin position="258"/>
        <end position="279"/>
    </location>
</feature>
<protein>
    <submittedName>
        <fullName evidence="10">ABC transporter domain-containing protein</fullName>
    </submittedName>
</protein>
<evidence type="ECO:0000256" key="3">
    <source>
        <dbReference type="ARBA" id="ARBA00022741"/>
    </source>
</evidence>
<evidence type="ECO:0000256" key="5">
    <source>
        <dbReference type="ARBA" id="ARBA00022989"/>
    </source>
</evidence>
<dbReference type="Proteomes" id="UP000035681">
    <property type="component" value="Unplaced"/>
</dbReference>
<name>A0AAF5CWY6_STRER</name>
<feature type="transmembrane region" description="Helical" evidence="7">
    <location>
        <begin position="1154"/>
        <end position="1174"/>
    </location>
</feature>
<reference evidence="10" key="1">
    <citation type="submission" date="2024-02" db="UniProtKB">
        <authorList>
            <consortium name="WormBaseParasite"/>
        </authorList>
    </citation>
    <scope>IDENTIFICATION</scope>
</reference>
<evidence type="ECO:0000256" key="4">
    <source>
        <dbReference type="ARBA" id="ARBA00022840"/>
    </source>
</evidence>
<dbReference type="PANTHER" id="PTHR19229:SF250">
    <property type="entry name" value="ABC TRANSPORTER DOMAIN-CONTAINING PROTEIN-RELATED"/>
    <property type="match status" value="1"/>
</dbReference>
<comment type="subcellular location">
    <subcellularLocation>
        <location evidence="1">Membrane</location>
        <topology evidence="1">Multi-pass membrane protein</topology>
    </subcellularLocation>
</comment>
<feature type="transmembrane region" description="Helical" evidence="7">
    <location>
        <begin position="1737"/>
        <end position="1756"/>
    </location>
</feature>
<evidence type="ECO:0000313" key="9">
    <source>
        <dbReference type="Proteomes" id="UP000035681"/>
    </source>
</evidence>
<feature type="transmembrane region" description="Helical" evidence="7">
    <location>
        <begin position="1968"/>
        <end position="1990"/>
    </location>
</feature>
<dbReference type="GO" id="GO:0016887">
    <property type="term" value="F:ATP hydrolysis activity"/>
    <property type="evidence" value="ECO:0007669"/>
    <property type="project" value="InterPro"/>
</dbReference>
<dbReference type="InterPro" id="IPR003593">
    <property type="entry name" value="AAA+_ATPase"/>
</dbReference>
<dbReference type="WBParaSite" id="TCONS_00003188.p1">
    <property type="protein sequence ID" value="TCONS_00003188.p1"/>
    <property type="gene ID" value="XLOC_002935"/>
</dbReference>
<feature type="transmembrane region" description="Helical" evidence="7">
    <location>
        <begin position="1251"/>
        <end position="1276"/>
    </location>
</feature>
<organism evidence="9 10">
    <name type="scientific">Strongyloides stercoralis</name>
    <name type="common">Threadworm</name>
    <dbReference type="NCBI Taxonomy" id="6248"/>
    <lineage>
        <taxon>Eukaryota</taxon>
        <taxon>Metazoa</taxon>
        <taxon>Ecdysozoa</taxon>
        <taxon>Nematoda</taxon>
        <taxon>Chromadorea</taxon>
        <taxon>Rhabditida</taxon>
        <taxon>Tylenchina</taxon>
        <taxon>Panagrolaimomorpha</taxon>
        <taxon>Strongyloidoidea</taxon>
        <taxon>Strongyloididae</taxon>
        <taxon>Strongyloides</taxon>
    </lineage>
</organism>
<keyword evidence="2 7" id="KW-0812">Transmembrane</keyword>
<feature type="transmembrane region" description="Helical" evidence="7">
    <location>
        <begin position="333"/>
        <end position="357"/>
    </location>
</feature>
<dbReference type="SMART" id="SM00382">
    <property type="entry name" value="AAA"/>
    <property type="match status" value="2"/>
</dbReference>
<dbReference type="GO" id="GO:0140359">
    <property type="term" value="F:ABC-type transporter activity"/>
    <property type="evidence" value="ECO:0007669"/>
    <property type="project" value="InterPro"/>
</dbReference>
<dbReference type="Pfam" id="PF00005">
    <property type="entry name" value="ABC_tran"/>
    <property type="match status" value="2"/>
</dbReference>
<keyword evidence="5 7" id="KW-1133">Transmembrane helix</keyword>
<dbReference type="PROSITE" id="PS50893">
    <property type="entry name" value="ABC_TRANSPORTER_2"/>
    <property type="match status" value="2"/>
</dbReference>
<feature type="transmembrane region" description="Helical" evidence="7">
    <location>
        <begin position="1848"/>
        <end position="1868"/>
    </location>
</feature>
<evidence type="ECO:0000259" key="8">
    <source>
        <dbReference type="PROSITE" id="PS50893"/>
    </source>
</evidence>
<feature type="transmembrane region" description="Helical" evidence="7">
    <location>
        <begin position="1117"/>
        <end position="1142"/>
    </location>
</feature>
<keyword evidence="4" id="KW-0067">ATP-binding</keyword>
<dbReference type="InterPro" id="IPR027417">
    <property type="entry name" value="P-loop_NTPase"/>
</dbReference>
<evidence type="ECO:0000313" key="10">
    <source>
        <dbReference type="WBParaSite" id="TCONS_00003188.p1"/>
    </source>
</evidence>
<dbReference type="InterPro" id="IPR026082">
    <property type="entry name" value="ABCA"/>
</dbReference>
<evidence type="ECO:0000256" key="6">
    <source>
        <dbReference type="ARBA" id="ARBA00023136"/>
    </source>
</evidence>
<feature type="transmembrane region" description="Helical" evidence="7">
    <location>
        <begin position="1218"/>
        <end position="1245"/>
    </location>
</feature>
<keyword evidence="9" id="KW-1185">Reference proteome</keyword>
<feature type="transmembrane region" description="Helical" evidence="7">
    <location>
        <begin position="1763"/>
        <end position="1783"/>
    </location>
</feature>
<dbReference type="GO" id="GO:0016020">
    <property type="term" value="C:membrane"/>
    <property type="evidence" value="ECO:0007669"/>
    <property type="project" value="UniProtKB-SubCell"/>
</dbReference>
<proteinExistence type="predicted"/>
<evidence type="ECO:0000256" key="7">
    <source>
        <dbReference type="SAM" id="Phobius"/>
    </source>
</evidence>
<feature type="transmembrane region" description="Helical" evidence="7">
    <location>
        <begin position="1820"/>
        <end position="1842"/>
    </location>
</feature>
<feature type="transmembrane region" description="Helical" evidence="7">
    <location>
        <begin position="1670"/>
        <end position="1690"/>
    </location>
</feature>
<dbReference type="InterPro" id="IPR017871">
    <property type="entry name" value="ABC_transporter-like_CS"/>
</dbReference>
<evidence type="ECO:0000256" key="1">
    <source>
        <dbReference type="ARBA" id="ARBA00004141"/>
    </source>
</evidence>
<feature type="transmembrane region" description="Helical" evidence="7">
    <location>
        <begin position="431"/>
        <end position="455"/>
    </location>
</feature>
<accession>A0AAF5CWY6</accession>
<feature type="domain" description="ABC transporter" evidence="8">
    <location>
        <begin position="506"/>
        <end position="747"/>
    </location>
</feature>
<sequence>MWGAHLFILLCRSILFLTRSKLWLLGGIVPPLALIVVQYYVCLNEVQHFTNNQEKVLFREPNHFNINGNSSDIPNLATHYLPFEKYSRSILFYYENIDTHSTEMFNKIIRNFEKYYSKYAYIKRMDNLNDLTSIIHSKGNVITLDKHEILLEGTVGIHIHRLRKNSINYTFYVQTLPTETWNTDKYWLDQFLFYSRNIEVNSKPDQPPYIQRGILSYQVALLKIISNNTEEDNDISIKFKGFPYYSEISSPKQYMFDALPFLWCITILFTVTHSVGVIVTEKELKIKSYLKVIGVTNNSYYGSLYICNYIKFLLIFGFFIHPIYLITHYTSKLIIIIVVITYISALCSFILFLSTLFRDSLNSMKITSFVWLVLCIESFIISGDQFKPYEYVFKSLNINNPLRFAIRNFAWAELRSIELNFSTMFQDPKDFFSTGLCILMLLIDTTVYILLAFYINAVFPKDGSPSITTYEFLFGKNYYVQTSSTFDFQDSYLNICNKKEQINRDVRLRHCTKIWSSTGERALDALTFTARQGEITTLIGHNGAGKSTTYAILTGLTNLTSGRIYIGKENLIKNFDKFKGIIGYCPQYDAFFPHLTVFEQIFLVTLLKKKVYGNIFFRRFNDKTITDEIMYYLRSLNLEHLANVKPFKLPSGTRRKVSLCMALAGDSKILLLDEPRCYADTDSRGEIERLLKSIKEDKTIILATHILEEDISISDKLIFLTKGYAAVSGTQKELMAKFAPGYILSIQYKSNPTNEMVNNLLSIIKQVIPKASIRNNSKQNEVSFLLSSPHKKDCIQLIKMLEEKMDILKENKYQLFKTTLEDAYLKIDYMADMSIESLNISGNAQKFAKAICGEKRKKMKKGISLYCYQVKRMVKKHIAYMRKHIYQFSFQWLIPLCLVIYKLFAFPDDELSLSNQTIYFSHQYLRPFILLYYIGKKVPNMNQYDEKYISKSIEDIENDLKTGYYKKKVKIIRVNDLEKSADYYLKFFMSKEQLGYGYEFLNPLDTSNVTIRYNNLAIHSTMIGLIEYFETFHDLHISGNLKILSPRNINGSFLAHSHYTSDVMPWLLDVDQDSTLAFIVLVLYGVLQTSHSMIFLIEERISHFKHQQLSANIHKSIFYLGSFLFNLLSFFVGLIFVMTGLMITFPSFLHLKNIVCFCIILITFYLANIPFVWMMSGLFETPLKGYIFMIFFQLLFPMLFFILSFVIIMFFHRFLPLLGVHIIGVLSPSGCLIFHLTGIAGFMSFNNIVDYSFTFGSLLQLQVIRGLFTYLLFWFIEDDYVQYIYHRKIKKLFFNFINFFGKKSIDDSDSLNNKTVDMNKEIVIHNLGKKCKKDYVIKNITFDVSKNECFCLIGSNGVGKTLIFDILTKRTFATDGEYYINGTRFNRNQIKIGYCQQMDSFMPQFTVDEIMVFFAKLHGYVNFDEIVNEIIECFNLEKHRFKCFKRLSGGQKKRLAFSVAILSGEDVLLLDEPTSSVDPKSRRFIWEFVKAVRSLNRTIIISTNNIGECEYLSTKIGYFKKDKTFEVGEVEHVKESFANGFIISVTIENPSRSNWMQIQKKLIENFSSSIVNFRSYRRTNEWKIFPNDHKKTWLELNNDVEKILEEFKKVEVEEVPLINNFDEGNEETETKPIVISYDISNFTMEKNTDLENISRNIQKTDGKEFNCKRLFTIVIPPLSMALLSMIYTFYCVNYVPRYSYKTYQNYSGNLKVKKAFSQLALSESVTILTKIVSNPYFWKKLGLTAGIYSIIIYLFLTFEKIKLGMLIMFEYFITYFILVVHATALSDEVWDFFDVVMLSAIVTIIVAVKQISSFYYGTSIGGQIFSAIFASIYSFTFIYNANVFSVKSMILLLLVLFWLITFLDDVVISSIYMKKESVEDVAVDNTKRNYPPDFYYDLFSYFYTGFLTPKNNVIFKVIMNGKLKWDFENYFYMKKAELQSKQELYVDFISLLLINVAFRHVIYHGNFFMMLSFCYVMIFGIFVTAIYHMASYREISMGLVVSAFFCVILSMGYSFYPISL</sequence>
<dbReference type="SUPFAM" id="SSF52540">
    <property type="entry name" value="P-loop containing nucleoside triphosphate hydrolases"/>
    <property type="match status" value="2"/>
</dbReference>
<dbReference type="Pfam" id="PF12698">
    <property type="entry name" value="ABC2_membrane_3"/>
    <property type="match status" value="2"/>
</dbReference>
<dbReference type="GO" id="GO:0005524">
    <property type="term" value="F:ATP binding"/>
    <property type="evidence" value="ECO:0007669"/>
    <property type="project" value="UniProtKB-KW"/>
</dbReference>
<dbReference type="PANTHER" id="PTHR19229">
    <property type="entry name" value="ATP-BINDING CASSETTE TRANSPORTER SUBFAMILY A ABCA"/>
    <property type="match status" value="1"/>
</dbReference>
<dbReference type="Gene3D" id="3.40.50.300">
    <property type="entry name" value="P-loop containing nucleotide triphosphate hydrolases"/>
    <property type="match status" value="2"/>
</dbReference>
<evidence type="ECO:0000256" key="2">
    <source>
        <dbReference type="ARBA" id="ARBA00022692"/>
    </source>
</evidence>
<feature type="transmembrane region" description="Helical" evidence="7">
    <location>
        <begin position="1944"/>
        <end position="1962"/>
    </location>
</feature>
<feature type="transmembrane region" description="Helical" evidence="7">
    <location>
        <begin position="1997"/>
        <end position="2016"/>
    </location>
</feature>
<feature type="transmembrane region" description="Helical" evidence="7">
    <location>
        <begin position="300"/>
        <end position="321"/>
    </location>
</feature>
<dbReference type="AlphaFoldDB" id="A0AAF5CWY6"/>
<dbReference type="GO" id="GO:0005319">
    <property type="term" value="F:lipid transporter activity"/>
    <property type="evidence" value="ECO:0007669"/>
    <property type="project" value="TreeGrafter"/>
</dbReference>
<keyword evidence="6 7" id="KW-0472">Membrane</keyword>
<feature type="domain" description="ABC transporter" evidence="8">
    <location>
        <begin position="1322"/>
        <end position="1546"/>
    </location>
</feature>
<dbReference type="InterPro" id="IPR003439">
    <property type="entry name" value="ABC_transporter-like_ATP-bd"/>
</dbReference>
<feature type="transmembrane region" description="Helical" evidence="7">
    <location>
        <begin position="1789"/>
        <end position="1808"/>
    </location>
</feature>
<dbReference type="PROSITE" id="PS00211">
    <property type="entry name" value="ABC_TRANSPORTER_1"/>
    <property type="match status" value="1"/>
</dbReference>
<feature type="transmembrane region" description="Helical" evidence="7">
    <location>
        <begin position="1186"/>
        <end position="1211"/>
    </location>
</feature>
<dbReference type="InterPro" id="IPR013525">
    <property type="entry name" value="ABC2_TM"/>
</dbReference>
<keyword evidence="3" id="KW-0547">Nucleotide-binding</keyword>